<dbReference type="Pfam" id="PF00583">
    <property type="entry name" value="Acetyltransf_1"/>
    <property type="match status" value="1"/>
</dbReference>
<evidence type="ECO:0000259" key="3">
    <source>
        <dbReference type="PROSITE" id="PS51186"/>
    </source>
</evidence>
<dbReference type="InterPro" id="IPR016181">
    <property type="entry name" value="Acyl_CoA_acyltransferase"/>
</dbReference>
<dbReference type="HOGENOM" id="CLU_013985_19_4_0"/>
<dbReference type="eggNOG" id="COG0456">
    <property type="taxonomic scope" value="Bacteria"/>
</dbReference>
<dbReference type="GO" id="GO:0016747">
    <property type="term" value="F:acyltransferase activity, transferring groups other than amino-acyl groups"/>
    <property type="evidence" value="ECO:0007669"/>
    <property type="project" value="InterPro"/>
</dbReference>
<reference evidence="4 5" key="1">
    <citation type="journal article" date="2011" name="Stand. Genomic Sci.">
        <title>Complete genome sequence of Deinococcus maricopensis type strain (LB-34).</title>
        <authorList>
            <person name="Pukall R."/>
            <person name="Zeytun A."/>
            <person name="Lucas S."/>
            <person name="Lapidus A."/>
            <person name="Hammon N."/>
            <person name="Deshpande S."/>
            <person name="Nolan M."/>
            <person name="Cheng J.F."/>
            <person name="Pitluck S."/>
            <person name="Liolios K."/>
            <person name="Pagani I."/>
            <person name="Mikhailova N."/>
            <person name="Ivanova N."/>
            <person name="Mavromatis K."/>
            <person name="Pati A."/>
            <person name="Tapia R."/>
            <person name="Han C."/>
            <person name="Goodwin L."/>
            <person name="Chen A."/>
            <person name="Palaniappan K."/>
            <person name="Land M."/>
            <person name="Hauser L."/>
            <person name="Chang Y.J."/>
            <person name="Jeffries C.D."/>
            <person name="Brambilla E.M."/>
            <person name="Rohde M."/>
            <person name="Goker M."/>
            <person name="Detter J.C."/>
            <person name="Woyke T."/>
            <person name="Bristow J."/>
            <person name="Eisen J.A."/>
            <person name="Markowitz V."/>
            <person name="Hugenholtz P."/>
            <person name="Kyrpides N.C."/>
            <person name="Klenk H.P."/>
        </authorList>
    </citation>
    <scope>NUCLEOTIDE SEQUENCE [LARGE SCALE GENOMIC DNA]</scope>
    <source>
        <strain evidence="5">DSM 21211 / LMG 22137 / NRRL B-23946 / LB-34</strain>
    </source>
</reference>
<dbReference type="STRING" id="709986.Deima_2948"/>
<sequence length="174" mass="19092">MYLEGVPLIRTLTPDDAYAYGNTRLEALERDPQAYGSSAEEHRQLTVAHLQARIADVPGGNFTVGAFQGDALRGMATFIRHTARNTRHSGTVVGVYVGAELRGQGVGRHLLTLLLDRLRTYDDLERVTLSVTTTQTAARALYRTLGFVPYGLEPGALKVNGVLFDEEHLVLALR</sequence>
<proteinExistence type="predicted"/>
<dbReference type="Proteomes" id="UP000008635">
    <property type="component" value="Chromosome"/>
</dbReference>
<dbReference type="EMBL" id="CP002454">
    <property type="protein sequence ID" value="ADV68577.1"/>
    <property type="molecule type" value="Genomic_DNA"/>
</dbReference>
<keyword evidence="1 4" id="KW-0808">Transferase</keyword>
<organism evidence="4 5">
    <name type="scientific">Deinococcus maricopensis (strain DSM 21211 / LMG 22137 / NRRL B-23946 / LB-34)</name>
    <dbReference type="NCBI Taxonomy" id="709986"/>
    <lineage>
        <taxon>Bacteria</taxon>
        <taxon>Thermotogati</taxon>
        <taxon>Deinococcota</taxon>
        <taxon>Deinococci</taxon>
        <taxon>Deinococcales</taxon>
        <taxon>Deinococcaceae</taxon>
        <taxon>Deinococcus</taxon>
    </lineage>
</organism>
<reference evidence="5" key="2">
    <citation type="submission" date="2011-01" db="EMBL/GenBank/DDBJ databases">
        <title>The complete genome of Deinococcus maricopensis DSM 21211.</title>
        <authorList>
            <consortium name="US DOE Joint Genome Institute (JGI-PGF)"/>
            <person name="Lucas S."/>
            <person name="Copeland A."/>
            <person name="Lapidus A."/>
            <person name="Goodwin L."/>
            <person name="Pitluck S."/>
            <person name="Kyrpides N."/>
            <person name="Mavromatis K."/>
            <person name="Pagani I."/>
            <person name="Ivanova N."/>
            <person name="Ovchinnikova G."/>
            <person name="Zeytun A."/>
            <person name="Detter J.C."/>
            <person name="Han C."/>
            <person name="Land M."/>
            <person name="Hauser L."/>
            <person name="Markowitz V."/>
            <person name="Cheng J.-F."/>
            <person name="Hugenholtz P."/>
            <person name="Woyke T."/>
            <person name="Wu D."/>
            <person name="Pukall R."/>
            <person name="Gehrich-Schroeter G."/>
            <person name="Brambilla E."/>
            <person name="Klenk H.-P."/>
            <person name="Eisen J.A."/>
        </authorList>
    </citation>
    <scope>NUCLEOTIDE SEQUENCE [LARGE SCALE GENOMIC DNA]</scope>
    <source>
        <strain evidence="5">DSM 21211 / LMG 22137 / NRRL B-23946 / LB-34</strain>
    </source>
</reference>
<protein>
    <submittedName>
        <fullName evidence="4">GCN5-related N-acetyltransferase</fullName>
    </submittedName>
</protein>
<feature type="domain" description="N-acetyltransferase" evidence="3">
    <location>
        <begin position="7"/>
        <end position="174"/>
    </location>
</feature>
<evidence type="ECO:0000256" key="2">
    <source>
        <dbReference type="ARBA" id="ARBA00023315"/>
    </source>
</evidence>
<evidence type="ECO:0000313" key="5">
    <source>
        <dbReference type="Proteomes" id="UP000008635"/>
    </source>
</evidence>
<dbReference type="SUPFAM" id="SSF55729">
    <property type="entry name" value="Acyl-CoA N-acyltransferases (Nat)"/>
    <property type="match status" value="1"/>
</dbReference>
<evidence type="ECO:0000256" key="1">
    <source>
        <dbReference type="ARBA" id="ARBA00022679"/>
    </source>
</evidence>
<gene>
    <name evidence="4" type="ordered locus">Deima_2948</name>
</gene>
<keyword evidence="5" id="KW-1185">Reference proteome</keyword>
<dbReference type="InterPro" id="IPR050832">
    <property type="entry name" value="Bact_Acetyltransf"/>
</dbReference>
<name>E8UBY8_DEIML</name>
<dbReference type="SMR" id="E8UBY8"/>
<dbReference type="KEGG" id="dmr:Deima_2948"/>
<dbReference type="AlphaFoldDB" id="E8UBY8"/>
<dbReference type="PANTHER" id="PTHR43877:SF2">
    <property type="entry name" value="AMINOALKYLPHOSPHONATE N-ACETYLTRANSFERASE-RELATED"/>
    <property type="match status" value="1"/>
</dbReference>
<keyword evidence="2" id="KW-0012">Acyltransferase</keyword>
<dbReference type="InterPro" id="IPR000182">
    <property type="entry name" value="GNAT_dom"/>
</dbReference>
<accession>E8UBY8</accession>
<evidence type="ECO:0000313" key="4">
    <source>
        <dbReference type="EMBL" id="ADV68577.1"/>
    </source>
</evidence>
<dbReference type="PANTHER" id="PTHR43877">
    <property type="entry name" value="AMINOALKYLPHOSPHONATE N-ACETYLTRANSFERASE-RELATED-RELATED"/>
    <property type="match status" value="1"/>
</dbReference>
<dbReference type="Gene3D" id="3.40.630.30">
    <property type="match status" value="1"/>
</dbReference>
<dbReference type="OrthoDB" id="9799092at2"/>
<dbReference type="PROSITE" id="PS51186">
    <property type="entry name" value="GNAT"/>
    <property type="match status" value="1"/>
</dbReference>